<proteinExistence type="predicted"/>
<protein>
    <submittedName>
        <fullName evidence="2">Uncharacterized protein</fullName>
    </submittedName>
</protein>
<keyword evidence="3" id="KW-1185">Reference proteome</keyword>
<evidence type="ECO:0000313" key="2">
    <source>
        <dbReference type="EMBL" id="GGR04009.1"/>
    </source>
</evidence>
<gene>
    <name evidence="2" type="ORF">GCM10008957_16210</name>
</gene>
<sequence length="85" mass="8896">MIRAHRLFALTISTLFLCAPAALLPLSASAAQGRTALILDCCGWLCPGCGLVEPGGDNALTPRWITPAQRTDLAADPHGISRIVS</sequence>
<keyword evidence="1" id="KW-0732">Signal</keyword>
<organism evidence="2 3">
    <name type="scientific">Deinococcus ruber</name>
    <dbReference type="NCBI Taxonomy" id="1848197"/>
    <lineage>
        <taxon>Bacteria</taxon>
        <taxon>Thermotogati</taxon>
        <taxon>Deinococcota</taxon>
        <taxon>Deinococci</taxon>
        <taxon>Deinococcales</taxon>
        <taxon>Deinococcaceae</taxon>
        <taxon>Deinococcus</taxon>
    </lineage>
</organism>
<reference evidence="2" key="2">
    <citation type="submission" date="2020-09" db="EMBL/GenBank/DDBJ databases">
        <authorList>
            <person name="Sun Q."/>
            <person name="Ohkuma M."/>
        </authorList>
    </citation>
    <scope>NUCLEOTIDE SEQUENCE</scope>
    <source>
        <strain evidence="2">JCM 31311</strain>
    </source>
</reference>
<dbReference type="Proteomes" id="UP000603865">
    <property type="component" value="Unassembled WGS sequence"/>
</dbReference>
<accession>A0A918F5W5</accession>
<dbReference type="EMBL" id="BMQL01000006">
    <property type="protein sequence ID" value="GGR04009.1"/>
    <property type="molecule type" value="Genomic_DNA"/>
</dbReference>
<dbReference type="AlphaFoldDB" id="A0A918F5W5"/>
<evidence type="ECO:0000313" key="3">
    <source>
        <dbReference type="Proteomes" id="UP000603865"/>
    </source>
</evidence>
<feature type="chain" id="PRO_5037839220" evidence="1">
    <location>
        <begin position="31"/>
        <end position="85"/>
    </location>
</feature>
<dbReference type="RefSeq" id="WP_189089183.1">
    <property type="nucleotide sequence ID" value="NZ_BMQL01000006.1"/>
</dbReference>
<reference evidence="2" key="1">
    <citation type="journal article" date="2014" name="Int. J. Syst. Evol. Microbiol.">
        <title>Complete genome sequence of Corynebacterium casei LMG S-19264T (=DSM 44701T), isolated from a smear-ripened cheese.</title>
        <authorList>
            <consortium name="US DOE Joint Genome Institute (JGI-PGF)"/>
            <person name="Walter F."/>
            <person name="Albersmeier A."/>
            <person name="Kalinowski J."/>
            <person name="Ruckert C."/>
        </authorList>
    </citation>
    <scope>NUCLEOTIDE SEQUENCE</scope>
    <source>
        <strain evidence="2">JCM 31311</strain>
    </source>
</reference>
<name>A0A918F5W5_9DEIO</name>
<evidence type="ECO:0000256" key="1">
    <source>
        <dbReference type="SAM" id="SignalP"/>
    </source>
</evidence>
<feature type="signal peptide" evidence="1">
    <location>
        <begin position="1"/>
        <end position="30"/>
    </location>
</feature>
<comment type="caution">
    <text evidence="2">The sequence shown here is derived from an EMBL/GenBank/DDBJ whole genome shotgun (WGS) entry which is preliminary data.</text>
</comment>